<dbReference type="SUPFAM" id="SSF54695">
    <property type="entry name" value="POZ domain"/>
    <property type="match status" value="1"/>
</dbReference>
<name>A0A7E4V7S8_PANRE</name>
<dbReference type="Pfam" id="PF00651">
    <property type="entry name" value="BTB"/>
    <property type="match status" value="1"/>
</dbReference>
<reference evidence="3" key="2">
    <citation type="submission" date="2020-10" db="UniProtKB">
        <authorList>
            <consortium name="WormBaseParasite"/>
        </authorList>
    </citation>
    <scope>IDENTIFICATION</scope>
</reference>
<sequence>MLEGSKFTVEISIWVSDPRYIITGHIFFKHPKKHTSRTLTNIDLVHFIETTSGFFDSVSDFVVECDITFKAPSLKLSPSIKSMDDMPTDETNFKLTNPVMFELAETANHYPPDAEIVVASDVVKAHKWILSILSPVFQKHFSQNNAGSKNGIYRETLFKMETVQSVVDYCYGRDIGEKSITDIIDMLRYADQFGIKTVTKKLNDYPHEQLNMETFSLIALFAWDLQKEDLKTECITLFKENILALTLTPEFVGLPTEVRDGILRGAMLLNESK</sequence>
<reference evidence="2" key="1">
    <citation type="journal article" date="2013" name="Genetics">
        <title>The draft genome and transcriptome of Panagrellus redivivus are shaped by the harsh demands of a free-living lifestyle.</title>
        <authorList>
            <person name="Srinivasan J."/>
            <person name="Dillman A.R."/>
            <person name="Macchietto M.G."/>
            <person name="Heikkinen L."/>
            <person name="Lakso M."/>
            <person name="Fracchia K.M."/>
            <person name="Antoshechkin I."/>
            <person name="Mortazavi A."/>
            <person name="Wong G."/>
            <person name="Sternberg P.W."/>
        </authorList>
    </citation>
    <scope>NUCLEOTIDE SEQUENCE [LARGE SCALE GENOMIC DNA]</scope>
    <source>
        <strain evidence="2">MT8872</strain>
    </source>
</reference>
<evidence type="ECO:0000313" key="2">
    <source>
        <dbReference type="Proteomes" id="UP000492821"/>
    </source>
</evidence>
<dbReference type="Proteomes" id="UP000492821">
    <property type="component" value="Unassembled WGS sequence"/>
</dbReference>
<keyword evidence="2" id="KW-1185">Reference proteome</keyword>
<dbReference type="PANTHER" id="PTHR24410">
    <property type="entry name" value="HL07962P-RELATED"/>
    <property type="match status" value="1"/>
</dbReference>
<protein>
    <submittedName>
        <fullName evidence="3">BTB domain-containing protein</fullName>
    </submittedName>
</protein>
<dbReference type="InterPro" id="IPR011333">
    <property type="entry name" value="SKP1/BTB/POZ_sf"/>
</dbReference>
<dbReference type="InterPro" id="IPR000210">
    <property type="entry name" value="BTB/POZ_dom"/>
</dbReference>
<accession>A0A7E4V7S8</accession>
<dbReference type="AlphaFoldDB" id="A0A7E4V7S8"/>
<organism evidence="2 3">
    <name type="scientific">Panagrellus redivivus</name>
    <name type="common">Microworm</name>
    <dbReference type="NCBI Taxonomy" id="6233"/>
    <lineage>
        <taxon>Eukaryota</taxon>
        <taxon>Metazoa</taxon>
        <taxon>Ecdysozoa</taxon>
        <taxon>Nematoda</taxon>
        <taxon>Chromadorea</taxon>
        <taxon>Rhabditida</taxon>
        <taxon>Tylenchina</taxon>
        <taxon>Panagrolaimomorpha</taxon>
        <taxon>Panagrolaimoidea</taxon>
        <taxon>Panagrolaimidae</taxon>
        <taxon>Panagrellus</taxon>
    </lineage>
</organism>
<proteinExistence type="predicted"/>
<evidence type="ECO:0000313" key="3">
    <source>
        <dbReference type="WBParaSite" id="Pan_g17660.t1"/>
    </source>
</evidence>
<dbReference type="WBParaSite" id="Pan_g17660.t1">
    <property type="protein sequence ID" value="Pan_g17660.t1"/>
    <property type="gene ID" value="Pan_g17660"/>
</dbReference>
<dbReference type="Gene3D" id="3.30.710.10">
    <property type="entry name" value="Potassium Channel Kv1.1, Chain A"/>
    <property type="match status" value="1"/>
</dbReference>
<evidence type="ECO:0000259" key="1">
    <source>
        <dbReference type="PROSITE" id="PS50097"/>
    </source>
</evidence>
<feature type="domain" description="BTB" evidence="1">
    <location>
        <begin position="112"/>
        <end position="179"/>
    </location>
</feature>
<dbReference type="SMART" id="SM00225">
    <property type="entry name" value="BTB"/>
    <property type="match status" value="1"/>
</dbReference>
<dbReference type="InterPro" id="IPR051481">
    <property type="entry name" value="BTB-POZ/Galectin-3-binding"/>
</dbReference>
<dbReference type="CDD" id="cd18186">
    <property type="entry name" value="BTB_POZ_ZBTB_KLHL-like"/>
    <property type="match status" value="1"/>
</dbReference>
<dbReference type="PROSITE" id="PS50097">
    <property type="entry name" value="BTB"/>
    <property type="match status" value="1"/>
</dbReference>
<dbReference type="PANTHER" id="PTHR24410:SF23">
    <property type="entry name" value="BTB DOMAIN-CONTAINING PROTEIN-RELATED"/>
    <property type="match status" value="1"/>
</dbReference>